<dbReference type="Pfam" id="PF00293">
    <property type="entry name" value="NUDIX"/>
    <property type="match status" value="1"/>
</dbReference>
<gene>
    <name evidence="4" type="ORF">HDA36_006028</name>
</gene>
<sequence length="209" mass="23085">MTGAQRTGAVSDTPESAEVVERAEPFRGAKTAMRVDRFMLPGEDGPELVAREYMVHPGAVVALALDERDRVLMVHQYRHAVGARLWELPAGVRDEEGEPPLRTAQRELEEETGHRAEHWFELADFYPSAGFSTERIQVFLARGVTEVPQGQLDYRRVHEEADMAVEWIPLDDALDAVLAGRLRNGATVIGVLAAATARRDGYASLRPAG</sequence>
<dbReference type="RefSeq" id="WP_184399047.1">
    <property type="nucleotide sequence ID" value="NZ_BAAAJD010000094.1"/>
</dbReference>
<evidence type="ECO:0000256" key="1">
    <source>
        <dbReference type="ARBA" id="ARBA00022801"/>
    </source>
</evidence>
<keyword evidence="5" id="KW-1185">Reference proteome</keyword>
<comment type="caution">
    <text evidence="4">The sequence shown here is derived from an EMBL/GenBank/DDBJ whole genome shotgun (WGS) entry which is preliminary data.</text>
</comment>
<keyword evidence="1 4" id="KW-0378">Hydrolase</keyword>
<proteinExistence type="predicted"/>
<feature type="compositionally biased region" description="Polar residues" evidence="2">
    <location>
        <begin position="1"/>
        <end position="14"/>
    </location>
</feature>
<dbReference type="GO" id="GO:0006753">
    <property type="term" value="P:nucleoside phosphate metabolic process"/>
    <property type="evidence" value="ECO:0007669"/>
    <property type="project" value="TreeGrafter"/>
</dbReference>
<protein>
    <submittedName>
        <fullName evidence="4">ADP-ribose pyrophosphatase</fullName>
        <ecNumber evidence="4">3.6.1.13</ecNumber>
    </submittedName>
</protein>
<organism evidence="4 5">
    <name type="scientific">Nocardiopsis composta</name>
    <dbReference type="NCBI Taxonomy" id="157465"/>
    <lineage>
        <taxon>Bacteria</taxon>
        <taxon>Bacillati</taxon>
        <taxon>Actinomycetota</taxon>
        <taxon>Actinomycetes</taxon>
        <taxon>Streptosporangiales</taxon>
        <taxon>Nocardiopsidaceae</taxon>
        <taxon>Nocardiopsis</taxon>
    </lineage>
</organism>
<accession>A0A7W8VH72</accession>
<evidence type="ECO:0000313" key="4">
    <source>
        <dbReference type="EMBL" id="MBB5435880.1"/>
    </source>
</evidence>
<feature type="domain" description="Nudix hydrolase" evidence="3">
    <location>
        <begin position="54"/>
        <end position="195"/>
    </location>
</feature>
<name>A0A7W8VH72_9ACTN</name>
<evidence type="ECO:0000256" key="2">
    <source>
        <dbReference type="SAM" id="MobiDB-lite"/>
    </source>
</evidence>
<dbReference type="PANTHER" id="PTHR11839:SF31">
    <property type="entry name" value="ADP-RIBOSE PYROPHOSPHATASE"/>
    <property type="match status" value="1"/>
</dbReference>
<evidence type="ECO:0000259" key="3">
    <source>
        <dbReference type="PROSITE" id="PS51462"/>
    </source>
</evidence>
<dbReference type="GO" id="GO:0005829">
    <property type="term" value="C:cytosol"/>
    <property type="evidence" value="ECO:0007669"/>
    <property type="project" value="TreeGrafter"/>
</dbReference>
<evidence type="ECO:0000313" key="5">
    <source>
        <dbReference type="Proteomes" id="UP000572635"/>
    </source>
</evidence>
<dbReference type="EMBL" id="JACHDB010000002">
    <property type="protein sequence ID" value="MBB5435880.1"/>
    <property type="molecule type" value="Genomic_DNA"/>
</dbReference>
<dbReference type="InterPro" id="IPR015797">
    <property type="entry name" value="NUDIX_hydrolase-like_dom_sf"/>
</dbReference>
<dbReference type="Proteomes" id="UP000572635">
    <property type="component" value="Unassembled WGS sequence"/>
</dbReference>
<dbReference type="PANTHER" id="PTHR11839">
    <property type="entry name" value="UDP/ADP-SUGAR PYROPHOSPHATASE"/>
    <property type="match status" value="1"/>
</dbReference>
<dbReference type="SUPFAM" id="SSF55811">
    <property type="entry name" value="Nudix"/>
    <property type="match status" value="1"/>
</dbReference>
<feature type="region of interest" description="Disordered" evidence="2">
    <location>
        <begin position="1"/>
        <end position="24"/>
    </location>
</feature>
<dbReference type="Gene3D" id="3.90.79.10">
    <property type="entry name" value="Nucleoside Triphosphate Pyrophosphohydrolase"/>
    <property type="match status" value="1"/>
</dbReference>
<dbReference type="GO" id="GO:0019693">
    <property type="term" value="P:ribose phosphate metabolic process"/>
    <property type="evidence" value="ECO:0007669"/>
    <property type="project" value="TreeGrafter"/>
</dbReference>
<dbReference type="GO" id="GO:0047631">
    <property type="term" value="F:ADP-ribose diphosphatase activity"/>
    <property type="evidence" value="ECO:0007669"/>
    <property type="project" value="UniProtKB-EC"/>
</dbReference>
<dbReference type="EC" id="3.6.1.13" evidence="4"/>
<dbReference type="InterPro" id="IPR000086">
    <property type="entry name" value="NUDIX_hydrolase_dom"/>
</dbReference>
<reference evidence="4 5" key="1">
    <citation type="submission" date="2020-08" db="EMBL/GenBank/DDBJ databases">
        <title>Sequencing the genomes of 1000 actinobacteria strains.</title>
        <authorList>
            <person name="Klenk H.-P."/>
        </authorList>
    </citation>
    <scope>NUCLEOTIDE SEQUENCE [LARGE SCALE GENOMIC DNA]</scope>
    <source>
        <strain evidence="4 5">DSM 44551</strain>
    </source>
</reference>
<dbReference type="PROSITE" id="PS51462">
    <property type="entry name" value="NUDIX"/>
    <property type="match status" value="1"/>
</dbReference>
<dbReference type="AlphaFoldDB" id="A0A7W8VH72"/>